<feature type="non-terminal residue" evidence="2">
    <location>
        <position position="264"/>
    </location>
</feature>
<feature type="non-terminal residue" evidence="2">
    <location>
        <position position="1"/>
    </location>
</feature>
<dbReference type="SUPFAM" id="SSF51649">
    <property type="entry name" value="RuBisCo, C-terminal domain"/>
    <property type="match status" value="1"/>
</dbReference>
<evidence type="ECO:0000313" key="2">
    <source>
        <dbReference type="EMBL" id="GAF99712.1"/>
    </source>
</evidence>
<dbReference type="Pfam" id="PF00016">
    <property type="entry name" value="RuBisCO_large"/>
    <property type="match status" value="1"/>
</dbReference>
<dbReference type="InterPro" id="IPR036376">
    <property type="entry name" value="RuBisCO_lsu_C_sf"/>
</dbReference>
<evidence type="ECO:0000259" key="1">
    <source>
        <dbReference type="Pfam" id="PF00016"/>
    </source>
</evidence>
<accession>X0UH26</accession>
<name>X0UH26_9ZZZZ</name>
<dbReference type="EMBL" id="BARS01028862">
    <property type="protein sequence ID" value="GAF99712.1"/>
    <property type="molecule type" value="Genomic_DNA"/>
</dbReference>
<dbReference type="PANTHER" id="PTHR42704">
    <property type="entry name" value="RIBULOSE BISPHOSPHATE CARBOXYLASE"/>
    <property type="match status" value="1"/>
</dbReference>
<sequence length="264" mass="29464">VGYYAKEHAQHGYDIWMGGVDLLKDDENLSNQKFNRFEKRLELSMKMRDKAEKETGERKSYLINITAEVDEMKRRARLVKDFNNEYIMIDILTIGWAAVQTVRNVCEELGLAIHAHRAFHAAFDRNPNHGMSMKVLAEIARIQGVDQLHIGGLGKLAGDKREVLNNYKKIAHSSNEADLEVLEQNWHGVKNVLSVCSGGVHPGIIHRLIELLSTDIAVQVGGGVLGHPGGTQSGAKALRQAIDAYMDNISVKKYAESHDDLKQA</sequence>
<dbReference type="InterPro" id="IPR033966">
    <property type="entry name" value="RuBisCO"/>
</dbReference>
<comment type="caution">
    <text evidence="2">The sequence shown here is derived from an EMBL/GenBank/DDBJ whole genome shotgun (WGS) entry which is preliminary data.</text>
</comment>
<protein>
    <recommendedName>
        <fullName evidence="1">Ribulose bisphosphate carboxylase large subunit C-terminal domain-containing protein</fullName>
    </recommendedName>
</protein>
<dbReference type="GO" id="GO:0016984">
    <property type="term" value="F:ribulose-bisphosphate carboxylase activity"/>
    <property type="evidence" value="ECO:0007669"/>
    <property type="project" value="InterPro"/>
</dbReference>
<dbReference type="Gene3D" id="3.20.20.110">
    <property type="entry name" value="Ribulose bisphosphate carboxylase, large subunit, C-terminal domain"/>
    <property type="match status" value="1"/>
</dbReference>
<dbReference type="AlphaFoldDB" id="X0UH26"/>
<proteinExistence type="predicted"/>
<dbReference type="GO" id="GO:0000287">
    <property type="term" value="F:magnesium ion binding"/>
    <property type="evidence" value="ECO:0007669"/>
    <property type="project" value="InterPro"/>
</dbReference>
<feature type="domain" description="Ribulose bisphosphate carboxylase large subunit C-terminal" evidence="1">
    <location>
        <begin position="2"/>
        <end position="264"/>
    </location>
</feature>
<reference evidence="2" key="1">
    <citation type="journal article" date="2014" name="Front. Microbiol.">
        <title>High frequency of phylogenetically diverse reductive dehalogenase-homologous genes in deep subseafloor sedimentary metagenomes.</title>
        <authorList>
            <person name="Kawai M."/>
            <person name="Futagami T."/>
            <person name="Toyoda A."/>
            <person name="Takaki Y."/>
            <person name="Nishi S."/>
            <person name="Hori S."/>
            <person name="Arai W."/>
            <person name="Tsubouchi T."/>
            <person name="Morono Y."/>
            <person name="Uchiyama I."/>
            <person name="Ito T."/>
            <person name="Fujiyama A."/>
            <person name="Inagaki F."/>
            <person name="Takami H."/>
        </authorList>
    </citation>
    <scope>NUCLEOTIDE SEQUENCE</scope>
    <source>
        <strain evidence="2">Expedition CK06-06</strain>
    </source>
</reference>
<dbReference type="InterPro" id="IPR000685">
    <property type="entry name" value="RuBisCO_lsu_C"/>
</dbReference>
<gene>
    <name evidence="2" type="ORF">S01H1_45196</name>
</gene>
<organism evidence="2">
    <name type="scientific">marine sediment metagenome</name>
    <dbReference type="NCBI Taxonomy" id="412755"/>
    <lineage>
        <taxon>unclassified sequences</taxon>
        <taxon>metagenomes</taxon>
        <taxon>ecological metagenomes</taxon>
    </lineage>
</organism>
<dbReference type="PANTHER" id="PTHR42704:SF17">
    <property type="entry name" value="RIBULOSE BISPHOSPHATE CARBOXYLASE LARGE CHAIN"/>
    <property type="match status" value="1"/>
</dbReference>